<dbReference type="EMBL" id="LVLJ01003800">
    <property type="protein sequence ID" value="OAE19658.1"/>
    <property type="molecule type" value="Genomic_DNA"/>
</dbReference>
<protein>
    <submittedName>
        <fullName evidence="2">Uncharacterized protein</fullName>
    </submittedName>
</protein>
<evidence type="ECO:0000256" key="1">
    <source>
        <dbReference type="SAM" id="MobiDB-lite"/>
    </source>
</evidence>
<dbReference type="Proteomes" id="UP000077202">
    <property type="component" value="Unassembled WGS sequence"/>
</dbReference>
<keyword evidence="3" id="KW-1185">Reference proteome</keyword>
<evidence type="ECO:0000313" key="3">
    <source>
        <dbReference type="Proteomes" id="UP000077202"/>
    </source>
</evidence>
<feature type="compositionally biased region" description="Basic and acidic residues" evidence="1">
    <location>
        <begin position="51"/>
        <end position="61"/>
    </location>
</feature>
<evidence type="ECO:0000313" key="2">
    <source>
        <dbReference type="EMBL" id="OAE19658.1"/>
    </source>
</evidence>
<feature type="compositionally biased region" description="Basic and acidic residues" evidence="1">
    <location>
        <begin position="31"/>
        <end position="41"/>
    </location>
</feature>
<comment type="caution">
    <text evidence="2">The sequence shown here is derived from an EMBL/GenBank/DDBJ whole genome shotgun (WGS) entry which is preliminary data.</text>
</comment>
<gene>
    <name evidence="2" type="ORF">AXG93_1847s1190</name>
</gene>
<accession>A0A176VFC8</accession>
<dbReference type="AlphaFoldDB" id="A0A176VFC8"/>
<sequence length="177" mass="19641">MIAVEKLFTGGGTEDPSSSSRLLSEEIASSEYDKSPSHEQLDSNDLLDWQEDSKDYDRSHNEEDEGVSGEVKGKIQKSFLDDFCSEVVMKYKTFKLDVSSSPKGSILSLLSLERMAQITATDVIFLSMLTYSLPMDLVFSGYSRTAIQIPTVVAADNIWVNQRTPVSSPLVSFRVLP</sequence>
<proteinExistence type="predicted"/>
<name>A0A176VFC8_MARPO</name>
<reference evidence="2" key="1">
    <citation type="submission" date="2016-03" db="EMBL/GenBank/DDBJ databases">
        <title>Mechanisms controlling the formation of the plant cell surface in tip-growing cells are functionally conserved among land plants.</title>
        <authorList>
            <person name="Honkanen S."/>
            <person name="Jones V.A."/>
            <person name="Morieri G."/>
            <person name="Champion C."/>
            <person name="Hetherington A.J."/>
            <person name="Kelly S."/>
            <person name="Saint-Marcoux D."/>
            <person name="Proust H."/>
            <person name="Prescott H."/>
            <person name="Dolan L."/>
        </authorList>
    </citation>
    <scope>NUCLEOTIDE SEQUENCE [LARGE SCALE GENOMIC DNA]</scope>
    <source>
        <tissue evidence="2">Whole gametophyte</tissue>
    </source>
</reference>
<feature type="region of interest" description="Disordered" evidence="1">
    <location>
        <begin position="1"/>
        <end position="70"/>
    </location>
</feature>
<organism evidence="2 3">
    <name type="scientific">Marchantia polymorpha subsp. ruderalis</name>
    <dbReference type="NCBI Taxonomy" id="1480154"/>
    <lineage>
        <taxon>Eukaryota</taxon>
        <taxon>Viridiplantae</taxon>
        <taxon>Streptophyta</taxon>
        <taxon>Embryophyta</taxon>
        <taxon>Marchantiophyta</taxon>
        <taxon>Marchantiopsida</taxon>
        <taxon>Marchantiidae</taxon>
        <taxon>Marchantiales</taxon>
        <taxon>Marchantiaceae</taxon>
        <taxon>Marchantia</taxon>
    </lineage>
</organism>